<dbReference type="InterPro" id="IPR008278">
    <property type="entry name" value="4-PPantetheinyl_Trfase_dom"/>
</dbReference>
<feature type="domain" description="4'-phosphopantetheinyl transferase" evidence="3">
    <location>
        <begin position="90"/>
        <end position="150"/>
    </location>
</feature>
<dbReference type="AlphaFoldDB" id="A0A7W7LHQ7"/>
<evidence type="ECO:0000256" key="2">
    <source>
        <dbReference type="ARBA" id="ARBA00022679"/>
    </source>
</evidence>
<comment type="similarity">
    <text evidence="1">Belongs to the P-Pant transferase superfamily. Gsp/Sfp/HetI/AcpT family.</text>
</comment>
<evidence type="ECO:0000313" key="4">
    <source>
        <dbReference type="EMBL" id="MBB4890152.1"/>
    </source>
</evidence>
<dbReference type="GO" id="GO:0019878">
    <property type="term" value="P:lysine biosynthetic process via aminoadipic acid"/>
    <property type="evidence" value="ECO:0007669"/>
    <property type="project" value="TreeGrafter"/>
</dbReference>
<evidence type="ECO:0000259" key="3">
    <source>
        <dbReference type="Pfam" id="PF01648"/>
    </source>
</evidence>
<keyword evidence="5" id="KW-1185">Reference proteome</keyword>
<dbReference type="GO" id="GO:0008897">
    <property type="term" value="F:holo-[acyl-carrier-protein] synthase activity"/>
    <property type="evidence" value="ECO:0007669"/>
    <property type="project" value="InterPro"/>
</dbReference>
<dbReference type="GO" id="GO:0005829">
    <property type="term" value="C:cytosol"/>
    <property type="evidence" value="ECO:0007669"/>
    <property type="project" value="TreeGrafter"/>
</dbReference>
<gene>
    <name evidence="4" type="ORF">FHS38_006230</name>
</gene>
<comment type="caution">
    <text evidence="4">The sequence shown here is derived from an EMBL/GenBank/DDBJ whole genome shotgun (WGS) entry which is preliminary data.</text>
</comment>
<dbReference type="RefSeq" id="WP_184739158.1">
    <property type="nucleotide sequence ID" value="NZ_BMRW01000015.1"/>
</dbReference>
<dbReference type="Gene3D" id="3.90.470.20">
    <property type="entry name" value="4'-phosphopantetheinyl transferase domain"/>
    <property type="match status" value="1"/>
</dbReference>
<dbReference type="Pfam" id="PF01648">
    <property type="entry name" value="ACPS"/>
    <property type="match status" value="1"/>
</dbReference>
<dbReference type="Proteomes" id="UP000556436">
    <property type="component" value="Unassembled WGS sequence"/>
</dbReference>
<protein>
    <recommendedName>
        <fullName evidence="3">4'-phosphopantetheinyl transferase domain-containing protein</fullName>
    </recommendedName>
</protein>
<accession>A0A7W7LHQ7</accession>
<organism evidence="4 5">
    <name type="scientific">Streptomyces netropsis</name>
    <name type="common">Streptoverticillium netropsis</name>
    <dbReference type="NCBI Taxonomy" id="55404"/>
    <lineage>
        <taxon>Bacteria</taxon>
        <taxon>Bacillati</taxon>
        <taxon>Actinomycetota</taxon>
        <taxon>Actinomycetes</taxon>
        <taxon>Kitasatosporales</taxon>
        <taxon>Streptomycetaceae</taxon>
        <taxon>Streptomyces</taxon>
    </lineage>
</organism>
<dbReference type="SUPFAM" id="SSF56214">
    <property type="entry name" value="4'-phosphopantetheinyl transferase"/>
    <property type="match status" value="2"/>
</dbReference>
<dbReference type="InterPro" id="IPR037143">
    <property type="entry name" value="4-PPantetheinyl_Trfase_dom_sf"/>
</dbReference>
<dbReference type="PANTHER" id="PTHR12215:SF10">
    <property type="entry name" value="L-AMINOADIPATE-SEMIALDEHYDE DEHYDROGENASE-PHOSPHOPANTETHEINYL TRANSFERASE"/>
    <property type="match status" value="1"/>
</dbReference>
<dbReference type="EMBL" id="JACHJG010000017">
    <property type="protein sequence ID" value="MBB4890152.1"/>
    <property type="molecule type" value="Genomic_DNA"/>
</dbReference>
<name>A0A7W7LHQ7_STRNE</name>
<proteinExistence type="inferred from homology"/>
<sequence>MSEVVSEAPEPVGPGDVVVVRLTHSRERRPDSAPLVREAAADVLRVPPGEIRIGREPGGRPRLGGAAEGLHVSVSHCAGVVAVALSRLGPVGVDVERLRPLPAVALGRRWFSAAEARWLADRPALEQPAAFLWLWTHKEAIGKVRGLGLSDGGLRRPVPYPAGSSWSDGLSQPDGLLHPDGLSWTDGLPWTDADPWTDAPRLARSPVLAPVPGDPGMSTAAPRIPGGYLLAVAAAGPAATGAPVVLTGPDPTP</sequence>
<evidence type="ECO:0000313" key="5">
    <source>
        <dbReference type="Proteomes" id="UP000556436"/>
    </source>
</evidence>
<dbReference type="InterPro" id="IPR050559">
    <property type="entry name" value="P-Pant_transferase_sf"/>
</dbReference>
<reference evidence="4 5" key="1">
    <citation type="submission" date="2020-08" db="EMBL/GenBank/DDBJ databases">
        <title>Genomic Encyclopedia of Type Strains, Phase III (KMG-III): the genomes of soil and plant-associated and newly described type strains.</title>
        <authorList>
            <person name="Whitman W."/>
        </authorList>
    </citation>
    <scope>NUCLEOTIDE SEQUENCE [LARGE SCALE GENOMIC DNA]</scope>
    <source>
        <strain evidence="4 5">CECT 3265</strain>
    </source>
</reference>
<dbReference type="PANTHER" id="PTHR12215">
    <property type="entry name" value="PHOSPHOPANTETHEINE TRANSFERASE"/>
    <property type="match status" value="1"/>
</dbReference>
<evidence type="ECO:0000256" key="1">
    <source>
        <dbReference type="ARBA" id="ARBA00010990"/>
    </source>
</evidence>
<keyword evidence="2" id="KW-0808">Transferase</keyword>
<dbReference type="GO" id="GO:0000287">
    <property type="term" value="F:magnesium ion binding"/>
    <property type="evidence" value="ECO:0007669"/>
    <property type="project" value="InterPro"/>
</dbReference>